<dbReference type="SUPFAM" id="SSF52540">
    <property type="entry name" value="P-loop containing nucleoside triphosphate hydrolases"/>
    <property type="match status" value="1"/>
</dbReference>
<dbReference type="GO" id="GO:0008146">
    <property type="term" value="F:sulfotransferase activity"/>
    <property type="evidence" value="ECO:0007669"/>
    <property type="project" value="InterPro"/>
</dbReference>
<dbReference type="InterPro" id="IPR051589">
    <property type="entry name" value="Sialate-O-sulfotransferase"/>
</dbReference>
<dbReference type="AlphaFoldDB" id="H2XP99"/>
<dbReference type="Proteomes" id="UP000008144">
    <property type="component" value="Chromosome 9"/>
</dbReference>
<dbReference type="PANTHER" id="PTHR45964:SF9">
    <property type="entry name" value="SULFOTRANSFERASE"/>
    <property type="match status" value="1"/>
</dbReference>
<accession>H2XP99</accession>
<evidence type="ECO:0000256" key="1">
    <source>
        <dbReference type="ARBA" id="ARBA00010236"/>
    </source>
</evidence>
<reference evidence="4" key="4">
    <citation type="submission" date="2025-09" db="UniProtKB">
        <authorList>
            <consortium name="Ensembl"/>
        </authorList>
    </citation>
    <scope>IDENTIFICATION</scope>
</reference>
<reference evidence="4" key="2">
    <citation type="journal article" date="2008" name="Genome Biol.">
        <title>Improved genome assembly and evidence-based global gene model set for the chordate Ciona intestinalis: new insight into intron and operon populations.</title>
        <authorList>
            <person name="Satou Y."/>
            <person name="Mineta K."/>
            <person name="Ogasawara M."/>
            <person name="Sasakura Y."/>
            <person name="Shoguchi E."/>
            <person name="Ueno K."/>
            <person name="Yamada L."/>
            <person name="Matsumoto J."/>
            <person name="Wasserscheid J."/>
            <person name="Dewar K."/>
            <person name="Wiley G.B."/>
            <person name="Macmil S.L."/>
            <person name="Roe B.A."/>
            <person name="Zeller R.W."/>
            <person name="Hastings K.E."/>
            <person name="Lemaire P."/>
            <person name="Lindquist E."/>
            <person name="Endo T."/>
            <person name="Hotta K."/>
            <person name="Inaba K."/>
        </authorList>
    </citation>
    <scope>NUCLEOTIDE SEQUENCE [LARGE SCALE GENOMIC DNA]</scope>
    <source>
        <strain evidence="4">wild type</strain>
    </source>
</reference>
<dbReference type="EMBL" id="EAAA01002801">
    <property type="status" value="NOT_ANNOTATED_CDS"/>
    <property type="molecule type" value="Genomic_DNA"/>
</dbReference>
<protein>
    <recommendedName>
        <fullName evidence="2">Sulfotransferase</fullName>
        <ecNumber evidence="2">2.8.2.-</ecNumber>
    </recommendedName>
</protein>
<gene>
    <name evidence="4" type="primary">LOC100175427</name>
</gene>
<keyword evidence="2" id="KW-0808">Transferase</keyword>
<comment type="similarity">
    <text evidence="2">Belongs to the sulfotransferase 1 family.</text>
</comment>
<dbReference type="EC" id="2.8.2.-" evidence="2"/>
<dbReference type="GeneID" id="100175427"/>
<reference evidence="4" key="3">
    <citation type="submission" date="2025-08" db="UniProtKB">
        <authorList>
            <consortium name="Ensembl"/>
        </authorList>
    </citation>
    <scope>IDENTIFICATION</scope>
</reference>
<dbReference type="InterPro" id="IPR000863">
    <property type="entry name" value="Sulfotransferase_dom"/>
</dbReference>
<dbReference type="InterPro" id="IPR027417">
    <property type="entry name" value="P-loop_NTPase"/>
</dbReference>
<name>H2XP99_CIOIN</name>
<feature type="domain" description="Sulfotransferase" evidence="3">
    <location>
        <begin position="197"/>
        <end position="291"/>
    </location>
</feature>
<evidence type="ECO:0000313" key="4">
    <source>
        <dbReference type="Ensembl" id="ENSCINP00000031482.1"/>
    </source>
</evidence>
<sequence>MMRTTKQTVLLGFGLFVVSFLTILSRRHDFWKISNQRMYLPHADRHRVPHYRTHVQNIEQNSIKEEPKWMTIIREQQATKKRFRATMKLNTSEIWTNNKPTKDCNDTRFLNKLLINKPGKFNRRVALASFPGSGNTWLRHLFHVTTGIWTGSVYFDAKLYSGGFPGEVSDCRDPSVFAVKVHDAMHSDVMECYFDDIILVLRNPYNSIMSEFNRRKGASHVAVADEKEFLTSDWERYAKMKINSFNAVLQRWLELCSQKSSKHRCHITAYQDLVQNTTAEMAKILKHLGLPSHRLRCLDIPGFKDGPFHRKGTKTTNKTNRTQPLCLLTQGTQDLLSRVVANGKEKLLRGGREFAKELEYQMPTC</sequence>
<comment type="similarity">
    <text evidence="1">Belongs to the WSCD family.</text>
</comment>
<dbReference type="KEGG" id="cin:100175427"/>
<dbReference type="InParanoid" id="H2XP99"/>
<evidence type="ECO:0000256" key="2">
    <source>
        <dbReference type="RuleBase" id="RU361155"/>
    </source>
</evidence>
<dbReference type="STRING" id="7719.ENSCINP00000031482"/>
<dbReference type="PANTHER" id="PTHR45964">
    <property type="entry name" value="WSCD FAMILY MEMBER CG9164"/>
    <property type="match status" value="1"/>
</dbReference>
<proteinExistence type="inferred from homology"/>
<keyword evidence="5" id="KW-1185">Reference proteome</keyword>
<dbReference type="RefSeq" id="XP_002123122.1">
    <property type="nucleotide sequence ID" value="XM_002123086.5"/>
</dbReference>
<reference evidence="5" key="1">
    <citation type="journal article" date="2002" name="Science">
        <title>The draft genome of Ciona intestinalis: insights into chordate and vertebrate origins.</title>
        <authorList>
            <person name="Dehal P."/>
            <person name="Satou Y."/>
            <person name="Campbell R.K."/>
            <person name="Chapman J."/>
            <person name="Degnan B."/>
            <person name="De Tomaso A."/>
            <person name="Davidson B."/>
            <person name="Di Gregorio A."/>
            <person name="Gelpke M."/>
            <person name="Goodstein D.M."/>
            <person name="Harafuji N."/>
            <person name="Hastings K.E."/>
            <person name="Ho I."/>
            <person name="Hotta K."/>
            <person name="Huang W."/>
            <person name="Kawashima T."/>
            <person name="Lemaire P."/>
            <person name="Martinez D."/>
            <person name="Meinertzhagen I.A."/>
            <person name="Necula S."/>
            <person name="Nonaka M."/>
            <person name="Putnam N."/>
            <person name="Rash S."/>
            <person name="Saiga H."/>
            <person name="Satake M."/>
            <person name="Terry A."/>
            <person name="Yamada L."/>
            <person name="Wang H.G."/>
            <person name="Awazu S."/>
            <person name="Azumi K."/>
            <person name="Boore J."/>
            <person name="Branno M."/>
            <person name="Chin-Bow S."/>
            <person name="DeSantis R."/>
            <person name="Doyle S."/>
            <person name="Francino P."/>
            <person name="Keys D.N."/>
            <person name="Haga S."/>
            <person name="Hayashi H."/>
            <person name="Hino K."/>
            <person name="Imai K.S."/>
            <person name="Inaba K."/>
            <person name="Kano S."/>
            <person name="Kobayashi K."/>
            <person name="Kobayashi M."/>
            <person name="Lee B.I."/>
            <person name="Makabe K.W."/>
            <person name="Manohar C."/>
            <person name="Matassi G."/>
            <person name="Medina M."/>
            <person name="Mochizuki Y."/>
            <person name="Mount S."/>
            <person name="Morishita T."/>
            <person name="Miura S."/>
            <person name="Nakayama A."/>
            <person name="Nishizaka S."/>
            <person name="Nomoto H."/>
            <person name="Ohta F."/>
            <person name="Oishi K."/>
            <person name="Rigoutsos I."/>
            <person name="Sano M."/>
            <person name="Sasaki A."/>
            <person name="Sasakura Y."/>
            <person name="Shoguchi E."/>
            <person name="Shin-i T."/>
            <person name="Spagnuolo A."/>
            <person name="Stainier D."/>
            <person name="Suzuki M.M."/>
            <person name="Tassy O."/>
            <person name="Takatori N."/>
            <person name="Tokuoka M."/>
            <person name="Yagi K."/>
            <person name="Yoshizaki F."/>
            <person name="Wada S."/>
            <person name="Zhang C."/>
            <person name="Hyatt P.D."/>
            <person name="Larimer F."/>
            <person name="Detter C."/>
            <person name="Doggett N."/>
            <person name="Glavina T."/>
            <person name="Hawkins T."/>
            <person name="Richardson P."/>
            <person name="Lucas S."/>
            <person name="Kohara Y."/>
            <person name="Levine M."/>
            <person name="Satoh N."/>
            <person name="Rokhsar D.S."/>
        </authorList>
    </citation>
    <scope>NUCLEOTIDE SEQUENCE [LARGE SCALE GENOMIC DNA]</scope>
</reference>
<dbReference type="HOGENOM" id="CLU_758536_0_0_1"/>
<accession>A0A1W2W783</accession>
<organism evidence="4 5">
    <name type="scientific">Ciona intestinalis</name>
    <name type="common">Transparent sea squirt</name>
    <name type="synonym">Ascidia intestinalis</name>
    <dbReference type="NCBI Taxonomy" id="7719"/>
    <lineage>
        <taxon>Eukaryota</taxon>
        <taxon>Metazoa</taxon>
        <taxon>Chordata</taxon>
        <taxon>Tunicata</taxon>
        <taxon>Ascidiacea</taxon>
        <taxon>Phlebobranchia</taxon>
        <taxon>Cionidae</taxon>
        <taxon>Ciona</taxon>
    </lineage>
</organism>
<evidence type="ECO:0000259" key="3">
    <source>
        <dbReference type="Pfam" id="PF00685"/>
    </source>
</evidence>
<dbReference type="GeneTree" id="ENSGT00940000169474"/>
<evidence type="ECO:0000313" key="5">
    <source>
        <dbReference type="Proteomes" id="UP000008144"/>
    </source>
</evidence>
<dbReference type="OrthoDB" id="5985073at2759"/>
<dbReference type="Pfam" id="PF00685">
    <property type="entry name" value="Sulfotransfer_1"/>
    <property type="match status" value="1"/>
</dbReference>
<dbReference type="Gene3D" id="3.40.50.300">
    <property type="entry name" value="P-loop containing nucleotide triphosphate hydrolases"/>
    <property type="match status" value="1"/>
</dbReference>
<dbReference type="Ensembl" id="ENSCINT00000036638.1">
    <property type="protein sequence ID" value="ENSCINP00000031482.1"/>
    <property type="gene ID" value="ENSCING00000025156.1"/>
</dbReference>